<evidence type="ECO:0000256" key="4">
    <source>
        <dbReference type="ARBA" id="ARBA00022833"/>
    </source>
</evidence>
<dbReference type="PANTHER" id="PTHR24104">
    <property type="entry name" value="E3 UBIQUITIN-PROTEIN LIGASE NHLRC1-RELATED"/>
    <property type="match status" value="1"/>
</dbReference>
<dbReference type="Pfam" id="PF17170">
    <property type="entry name" value="DUF5128"/>
    <property type="match status" value="1"/>
</dbReference>
<dbReference type="PROSITE" id="PS50194">
    <property type="entry name" value="FILAMIN_REPEAT"/>
    <property type="match status" value="1"/>
</dbReference>
<dbReference type="Proteomes" id="UP001152795">
    <property type="component" value="Unassembled WGS sequence"/>
</dbReference>
<keyword evidence="6" id="KW-1185">Reference proteome</keyword>
<sequence>METKTALIKRMHRICVKGKDPFIQPGAETQDEITMTYERGDSSILNKENSLGYLRTTQAFAPKSTAAGHGLADVMCGHKGVFGITTKDREGNDLEYGRAMLDMKIIASTMETIDWDVEDHDDGTYTVSYTTNILGPHIISVRIAGIPIQGSPFTVNASISENYNLRDEPLFILSPEKSGLSDPTAVATNSSNQIYVVDRGNNRIMVYSEKGEEILTIAKNEEDEDILQSPQSIAVTKSNKIIVSDTVNNQIQVFDKDGKFLHKFGQAGEGEGELKEPDGVAVDAKGNIVVADTMNHRIQIFRENGEFVSTFGKQGTKEGELLYPSGVSLDKSGNVLVCDCGLWNEASKENNNRIQVFNTDGKYQYEFGSTGQDTGQFMKPARVAVDKKGRILVTDMDNSRIQVFKNNGTFLNTIVRRGKSDCFDAPCGIAVMQDGRIIITERQSNQIQIF</sequence>
<dbReference type="AlphaFoldDB" id="A0A6S7KAG3"/>
<accession>A0A6S7KAG3</accession>
<dbReference type="InterPro" id="IPR017868">
    <property type="entry name" value="Filamin/ABP280_repeat-like"/>
</dbReference>
<reference evidence="5" key="1">
    <citation type="submission" date="2020-04" db="EMBL/GenBank/DDBJ databases">
        <authorList>
            <person name="Alioto T."/>
            <person name="Alioto T."/>
            <person name="Gomez Garrido J."/>
        </authorList>
    </citation>
    <scope>NUCLEOTIDE SEQUENCE</scope>
    <source>
        <strain evidence="5">A484AB</strain>
    </source>
</reference>
<evidence type="ECO:0000256" key="2">
    <source>
        <dbReference type="ARBA" id="ARBA00022737"/>
    </source>
</evidence>
<evidence type="ECO:0000313" key="6">
    <source>
        <dbReference type="Proteomes" id="UP001152795"/>
    </source>
</evidence>
<gene>
    <name evidence="5" type="ORF">PACLA_8A066382</name>
</gene>
<dbReference type="OrthoDB" id="5980183at2759"/>
<dbReference type="GO" id="GO:0000209">
    <property type="term" value="P:protein polyubiquitination"/>
    <property type="evidence" value="ECO:0007669"/>
    <property type="project" value="TreeGrafter"/>
</dbReference>
<organism evidence="5 6">
    <name type="scientific">Paramuricea clavata</name>
    <name type="common">Red gorgonian</name>
    <name type="synonym">Violescent sea-whip</name>
    <dbReference type="NCBI Taxonomy" id="317549"/>
    <lineage>
        <taxon>Eukaryota</taxon>
        <taxon>Metazoa</taxon>
        <taxon>Cnidaria</taxon>
        <taxon>Anthozoa</taxon>
        <taxon>Octocorallia</taxon>
        <taxon>Malacalcyonacea</taxon>
        <taxon>Plexauridae</taxon>
        <taxon>Paramuricea</taxon>
    </lineage>
</organism>
<dbReference type="InterPro" id="IPR013783">
    <property type="entry name" value="Ig-like_fold"/>
</dbReference>
<dbReference type="InterPro" id="IPR014756">
    <property type="entry name" value="Ig_E-set"/>
</dbReference>
<dbReference type="InterPro" id="IPR001298">
    <property type="entry name" value="Filamin/ABP280_rpt"/>
</dbReference>
<dbReference type="PANTHER" id="PTHR24104:SF25">
    <property type="entry name" value="PROTEIN LIN-41"/>
    <property type="match status" value="1"/>
</dbReference>
<dbReference type="InterPro" id="IPR050952">
    <property type="entry name" value="TRIM-NHL_E3_ligases"/>
</dbReference>
<dbReference type="Gene3D" id="2.120.10.30">
    <property type="entry name" value="TolB, C-terminal domain"/>
    <property type="match status" value="3"/>
</dbReference>
<dbReference type="Gene3D" id="2.60.40.10">
    <property type="entry name" value="Immunoglobulins"/>
    <property type="match status" value="1"/>
</dbReference>
<dbReference type="SUPFAM" id="SSF101898">
    <property type="entry name" value="NHL repeat"/>
    <property type="match status" value="1"/>
</dbReference>
<dbReference type="GO" id="GO:0016874">
    <property type="term" value="F:ligase activity"/>
    <property type="evidence" value="ECO:0007669"/>
    <property type="project" value="UniProtKB-KW"/>
</dbReference>
<dbReference type="GO" id="GO:0008270">
    <property type="term" value="F:zinc ion binding"/>
    <property type="evidence" value="ECO:0007669"/>
    <property type="project" value="UniProtKB-KW"/>
</dbReference>
<evidence type="ECO:0000256" key="3">
    <source>
        <dbReference type="ARBA" id="ARBA00022771"/>
    </source>
</evidence>
<evidence type="ECO:0000256" key="1">
    <source>
        <dbReference type="ARBA" id="ARBA00022723"/>
    </source>
</evidence>
<name>A0A6S7KAG3_PARCT</name>
<dbReference type="CDD" id="cd05819">
    <property type="entry name" value="NHL"/>
    <property type="match status" value="1"/>
</dbReference>
<dbReference type="InterPro" id="IPR011042">
    <property type="entry name" value="6-blade_b-propeller_TolB-like"/>
</dbReference>
<keyword evidence="1" id="KW-0479">Metal-binding</keyword>
<evidence type="ECO:0000313" key="5">
    <source>
        <dbReference type="EMBL" id="CAB4040668.1"/>
    </source>
</evidence>
<dbReference type="InterPro" id="IPR001258">
    <property type="entry name" value="NHL_repeat"/>
</dbReference>
<protein>
    <submittedName>
        <fullName evidence="5">E3 ubiquitin- ligase TRIM71-like</fullName>
    </submittedName>
</protein>
<dbReference type="PROSITE" id="PS51125">
    <property type="entry name" value="NHL"/>
    <property type="match status" value="5"/>
</dbReference>
<keyword evidence="2" id="KW-0677">Repeat</keyword>
<dbReference type="GO" id="GO:0043161">
    <property type="term" value="P:proteasome-mediated ubiquitin-dependent protein catabolic process"/>
    <property type="evidence" value="ECO:0007669"/>
    <property type="project" value="TreeGrafter"/>
</dbReference>
<dbReference type="GO" id="GO:0061630">
    <property type="term" value="F:ubiquitin protein ligase activity"/>
    <property type="evidence" value="ECO:0007669"/>
    <property type="project" value="TreeGrafter"/>
</dbReference>
<dbReference type="Pfam" id="PF00630">
    <property type="entry name" value="Filamin"/>
    <property type="match status" value="1"/>
</dbReference>
<keyword evidence="5" id="KW-0436">Ligase</keyword>
<dbReference type="SUPFAM" id="SSF81296">
    <property type="entry name" value="E set domains"/>
    <property type="match status" value="1"/>
</dbReference>
<dbReference type="SMART" id="SM00557">
    <property type="entry name" value="IG_FLMN"/>
    <property type="match status" value="1"/>
</dbReference>
<keyword evidence="4" id="KW-0862">Zinc</keyword>
<comment type="caution">
    <text evidence="5">The sequence shown here is derived from an EMBL/GenBank/DDBJ whole genome shotgun (WGS) entry which is preliminary data.</text>
</comment>
<keyword evidence="3" id="KW-0863">Zinc-finger</keyword>
<dbReference type="Pfam" id="PF01436">
    <property type="entry name" value="NHL"/>
    <property type="match status" value="2"/>
</dbReference>
<dbReference type="EMBL" id="CACRXK020027092">
    <property type="protein sequence ID" value="CAB4040668.1"/>
    <property type="molecule type" value="Genomic_DNA"/>
</dbReference>
<proteinExistence type="predicted"/>
<dbReference type="GO" id="GO:0005737">
    <property type="term" value="C:cytoplasm"/>
    <property type="evidence" value="ECO:0007669"/>
    <property type="project" value="UniProtKB-SubCell"/>
</dbReference>